<dbReference type="AlphaFoldDB" id="A0A1J0CN88"/>
<evidence type="ECO:0000256" key="9">
    <source>
        <dbReference type="ARBA" id="ARBA00023136"/>
    </source>
</evidence>
<dbReference type="EMBL" id="KX550905">
    <property type="protein sequence ID" value="APB88017.1"/>
    <property type="molecule type" value="mRNA"/>
</dbReference>
<dbReference type="PROSITE" id="PS50262">
    <property type="entry name" value="G_PROTEIN_RECEP_F1_2"/>
    <property type="match status" value="1"/>
</dbReference>
<dbReference type="PRINTS" id="PR00237">
    <property type="entry name" value="GPCRRHODOPSN"/>
</dbReference>
<keyword evidence="7 13" id="KW-0157">Chromophore</keyword>
<dbReference type="PANTHER" id="PTHR24240">
    <property type="entry name" value="OPSIN"/>
    <property type="match status" value="1"/>
</dbReference>
<evidence type="ECO:0000256" key="10">
    <source>
        <dbReference type="ARBA" id="ARBA00023157"/>
    </source>
</evidence>
<dbReference type="CDD" id="cd14969">
    <property type="entry name" value="7tmA_Opsins_type2_animals"/>
    <property type="match status" value="1"/>
</dbReference>
<dbReference type="GO" id="GO:0007602">
    <property type="term" value="P:phototransduction"/>
    <property type="evidence" value="ECO:0007669"/>
    <property type="project" value="UniProtKB-KW"/>
</dbReference>
<dbReference type="SUPFAM" id="SSF81321">
    <property type="entry name" value="Family A G protein-coupled receptor-like"/>
    <property type="match status" value="1"/>
</dbReference>
<keyword evidence="4 13" id="KW-0812">Transmembrane</keyword>
<dbReference type="Pfam" id="PF00001">
    <property type="entry name" value="7tm_1"/>
    <property type="match status" value="1"/>
</dbReference>
<keyword evidence="11 13" id="KW-0675">Receptor</keyword>
<dbReference type="GO" id="GO:0004930">
    <property type="term" value="F:G protein-coupled receptor activity"/>
    <property type="evidence" value="ECO:0007669"/>
    <property type="project" value="UniProtKB-KW"/>
</dbReference>
<dbReference type="GO" id="GO:0016020">
    <property type="term" value="C:membrane"/>
    <property type="evidence" value="ECO:0007669"/>
    <property type="project" value="UniProtKB-SubCell"/>
</dbReference>
<evidence type="ECO:0000256" key="3">
    <source>
        <dbReference type="ARBA" id="ARBA00022606"/>
    </source>
</evidence>
<comment type="subcellular location">
    <subcellularLocation>
        <location evidence="1 13">Membrane</location>
        <topology evidence="1 13">Multi-pass membrane protein</topology>
    </subcellularLocation>
</comment>
<evidence type="ECO:0000256" key="4">
    <source>
        <dbReference type="ARBA" id="ARBA00022692"/>
    </source>
</evidence>
<keyword evidence="8 13" id="KW-0297">G-protein coupled receptor</keyword>
<feature type="domain" description="G-protein coupled receptors family 1 profile" evidence="14">
    <location>
        <begin position="100"/>
        <end position="356"/>
    </location>
</feature>
<dbReference type="GO" id="GO:0009881">
    <property type="term" value="F:photoreceptor activity"/>
    <property type="evidence" value="ECO:0007669"/>
    <property type="project" value="UniProtKB-KW"/>
</dbReference>
<dbReference type="Gene3D" id="1.20.1070.10">
    <property type="entry name" value="Rhodopsin 7-helix transmembrane proteins"/>
    <property type="match status" value="1"/>
</dbReference>
<keyword evidence="5 13" id="KW-0681">Retinal protein</keyword>
<dbReference type="GO" id="GO:0007601">
    <property type="term" value="P:visual perception"/>
    <property type="evidence" value="ECO:0007669"/>
    <property type="project" value="InterPro"/>
</dbReference>
<evidence type="ECO:0000313" key="15">
    <source>
        <dbReference type="EMBL" id="APB88017.1"/>
    </source>
</evidence>
<evidence type="ECO:0000256" key="5">
    <source>
        <dbReference type="ARBA" id="ARBA00022925"/>
    </source>
</evidence>
<evidence type="ECO:0000256" key="11">
    <source>
        <dbReference type="ARBA" id="ARBA00023170"/>
    </source>
</evidence>
<dbReference type="InterPro" id="IPR001760">
    <property type="entry name" value="Opsin"/>
</dbReference>
<evidence type="ECO:0000256" key="6">
    <source>
        <dbReference type="ARBA" id="ARBA00022989"/>
    </source>
</evidence>
<dbReference type="PRINTS" id="PR00238">
    <property type="entry name" value="OPSIN"/>
</dbReference>
<name>A0A1J0CN88_ARGIR</name>
<dbReference type="SMART" id="SM01381">
    <property type="entry name" value="7TM_GPCR_Srsx"/>
    <property type="match status" value="1"/>
</dbReference>
<keyword evidence="12 13" id="KW-0807">Transducer</keyword>
<evidence type="ECO:0000256" key="2">
    <source>
        <dbReference type="ARBA" id="ARBA00022543"/>
    </source>
</evidence>
<feature type="transmembrane region" description="Helical" evidence="13">
    <location>
        <begin position="200"/>
        <end position="219"/>
    </location>
</feature>
<proteinExistence type="evidence at transcript level"/>
<feature type="transmembrane region" description="Helical" evidence="13">
    <location>
        <begin position="336"/>
        <end position="358"/>
    </location>
</feature>
<accession>A0A1J0CN88</accession>
<evidence type="ECO:0000256" key="8">
    <source>
        <dbReference type="ARBA" id="ARBA00023040"/>
    </source>
</evidence>
<feature type="transmembrane region" description="Helical" evidence="13">
    <location>
        <begin position="83"/>
        <end position="109"/>
    </location>
</feature>
<evidence type="ECO:0000256" key="13">
    <source>
        <dbReference type="RuleBase" id="RU004951"/>
    </source>
</evidence>
<protein>
    <submittedName>
        <fullName evidence="15">Xenopsin</fullName>
    </submittedName>
</protein>
<evidence type="ECO:0000256" key="12">
    <source>
        <dbReference type="ARBA" id="ARBA00023224"/>
    </source>
</evidence>
<feature type="transmembrane region" description="Helical" evidence="13">
    <location>
        <begin position="157"/>
        <end position="179"/>
    </location>
</feature>
<keyword evidence="2 13" id="KW-0600">Photoreceptor protein</keyword>
<organism evidence="15">
    <name type="scientific">Argopecten irradians</name>
    <name type="common">Bay scallop</name>
    <name type="synonym">Aequipecten irradians</name>
    <dbReference type="NCBI Taxonomy" id="31199"/>
    <lineage>
        <taxon>Eukaryota</taxon>
        <taxon>Metazoa</taxon>
        <taxon>Spiralia</taxon>
        <taxon>Lophotrochozoa</taxon>
        <taxon>Mollusca</taxon>
        <taxon>Bivalvia</taxon>
        <taxon>Autobranchia</taxon>
        <taxon>Pteriomorphia</taxon>
        <taxon>Pectinida</taxon>
        <taxon>Pectinoidea</taxon>
        <taxon>Pectinidae</taxon>
        <taxon>Argopecten</taxon>
    </lineage>
</organism>
<feature type="transmembrane region" description="Helical" evidence="13">
    <location>
        <begin position="247"/>
        <end position="274"/>
    </location>
</feature>
<evidence type="ECO:0000256" key="7">
    <source>
        <dbReference type="ARBA" id="ARBA00022991"/>
    </source>
</evidence>
<keyword evidence="6 13" id="KW-1133">Transmembrane helix</keyword>
<dbReference type="InterPro" id="IPR050125">
    <property type="entry name" value="GPCR_opsins"/>
</dbReference>
<keyword evidence="10" id="KW-1015">Disulfide bond</keyword>
<reference evidence="15" key="1">
    <citation type="journal article" date="2016" name="Genome Biol. Evol.">
        <title>The last common ancestor of most bilaterian animals possessed at least 9 opsins.</title>
        <authorList>
            <person name="Ramirez M.D."/>
            <person name="Pairett A.N."/>
            <person name="Pankey M.S."/>
            <person name="Serb J.M."/>
            <person name="Speiser D.I."/>
            <person name="Swafford A.J."/>
            <person name="Oakley T.H."/>
        </authorList>
    </citation>
    <scope>NUCLEOTIDE SEQUENCE</scope>
    <source>
        <strain evidence="15">Air-opnGx2</strain>
    </source>
</reference>
<dbReference type="InterPro" id="IPR000276">
    <property type="entry name" value="GPCR_Rhodpsn"/>
</dbReference>
<feature type="transmembrane region" description="Helical" evidence="13">
    <location>
        <begin position="121"/>
        <end position="145"/>
    </location>
</feature>
<keyword evidence="9 13" id="KW-0472">Membrane</keyword>
<comment type="similarity">
    <text evidence="13">Belongs to the G-protein coupled receptor 1 family. Opsin subfamily.</text>
</comment>
<evidence type="ECO:0000256" key="1">
    <source>
        <dbReference type="ARBA" id="ARBA00004141"/>
    </source>
</evidence>
<evidence type="ECO:0000259" key="14">
    <source>
        <dbReference type="PROSITE" id="PS50262"/>
    </source>
</evidence>
<keyword evidence="3 13" id="KW-0716">Sensory transduction</keyword>
<dbReference type="InterPro" id="IPR017452">
    <property type="entry name" value="GPCR_Rhodpsn_7TM"/>
</dbReference>
<feature type="transmembrane region" description="Helical" evidence="13">
    <location>
        <begin position="304"/>
        <end position="330"/>
    </location>
</feature>
<sequence length="441" mass="49313">MLTSIHLSHSRSLQSGVSHLIFSSSNVKEGDIGKGSQEVVLKNMNAQSPGEIYNSTNILFSNVTKAEKDFFNETSSQISNTQYAILAIFMFTVFLGGVIFNGLFVYVFLVHSKLKTRPNILLISLCISSFLIAALAIPFVGASAISRKWLFGQFGCVFHGFIVTALGLTQIAILTVLSFEKYIAIVKCHWSHRLTQSATLLLLFGCFMYGFLLAAYPLLGWNRYTMEDGNISCSIDWTSRSAIDLSYSISLLVIGLVVPLAVMSYVYISILLLIKKQTSISQRYKGFQHHNRASKRDVKVMKTILLLVFAFIISWLPYSIFAMTSITGYADDIHPLLGTLPSLFAKSSILWNPLIYVCRNRSFKRALLETFPTLAVFYRCTNKCRKRRQGQMANELTKMVDFQVPMSRSSQKSDSICCGENSGSIVQETGLDRNERATAIL</sequence>